<dbReference type="EMBL" id="JBHSAY010000035">
    <property type="protein sequence ID" value="MFC4137001.1"/>
    <property type="molecule type" value="Genomic_DNA"/>
</dbReference>
<keyword evidence="4" id="KW-1185">Reference proteome</keyword>
<keyword evidence="2" id="KW-0812">Transmembrane</keyword>
<name>A0ABV8M3B0_9ACTN</name>
<dbReference type="RefSeq" id="WP_253762196.1">
    <property type="nucleotide sequence ID" value="NZ_JAMZDZ010000001.1"/>
</dbReference>
<feature type="region of interest" description="Disordered" evidence="1">
    <location>
        <begin position="130"/>
        <end position="151"/>
    </location>
</feature>
<organism evidence="3 4">
    <name type="scientific">Hamadaea flava</name>
    <dbReference type="NCBI Taxonomy" id="1742688"/>
    <lineage>
        <taxon>Bacteria</taxon>
        <taxon>Bacillati</taxon>
        <taxon>Actinomycetota</taxon>
        <taxon>Actinomycetes</taxon>
        <taxon>Micromonosporales</taxon>
        <taxon>Micromonosporaceae</taxon>
        <taxon>Hamadaea</taxon>
    </lineage>
</organism>
<sequence length="151" mass="15887">MRGWEIAALVAAGAFAVLMLALVVPVLRLRHTIDAATQTLKDVQVRTGPLLDEVHGTVDNVNTALGQVQVTLDGVNVQLARVDTMTQHAQAATANVANLVGVVSAAASSPLVKAAAFSYGLRRANSARRQADDEKAVRATLKAQRKAARGR</sequence>
<feature type="transmembrane region" description="Helical" evidence="2">
    <location>
        <begin position="6"/>
        <end position="27"/>
    </location>
</feature>
<keyword evidence="2" id="KW-0472">Membrane</keyword>
<gene>
    <name evidence="3" type="ORF">ACFOZ4_40885</name>
</gene>
<dbReference type="Proteomes" id="UP001595816">
    <property type="component" value="Unassembled WGS sequence"/>
</dbReference>
<comment type="caution">
    <text evidence="3">The sequence shown here is derived from an EMBL/GenBank/DDBJ whole genome shotgun (WGS) entry which is preliminary data.</text>
</comment>
<evidence type="ECO:0000256" key="2">
    <source>
        <dbReference type="SAM" id="Phobius"/>
    </source>
</evidence>
<accession>A0ABV8M3B0</accession>
<evidence type="ECO:0000256" key="1">
    <source>
        <dbReference type="SAM" id="MobiDB-lite"/>
    </source>
</evidence>
<reference evidence="4" key="1">
    <citation type="journal article" date="2019" name="Int. J. Syst. Evol. Microbiol.">
        <title>The Global Catalogue of Microorganisms (GCM) 10K type strain sequencing project: providing services to taxonomists for standard genome sequencing and annotation.</title>
        <authorList>
            <consortium name="The Broad Institute Genomics Platform"/>
            <consortium name="The Broad Institute Genome Sequencing Center for Infectious Disease"/>
            <person name="Wu L."/>
            <person name="Ma J."/>
        </authorList>
    </citation>
    <scope>NUCLEOTIDE SEQUENCE [LARGE SCALE GENOMIC DNA]</scope>
    <source>
        <strain evidence="4">CGMCC 4.7289</strain>
    </source>
</reference>
<dbReference type="Pfam" id="PF06103">
    <property type="entry name" value="DUF948"/>
    <property type="match status" value="1"/>
</dbReference>
<proteinExistence type="predicted"/>
<evidence type="ECO:0000313" key="4">
    <source>
        <dbReference type="Proteomes" id="UP001595816"/>
    </source>
</evidence>
<dbReference type="InterPro" id="IPR009293">
    <property type="entry name" value="UPF0478"/>
</dbReference>
<keyword evidence="2" id="KW-1133">Transmembrane helix</keyword>
<protein>
    <submittedName>
        <fullName evidence="3">DUF948 domain-containing protein</fullName>
    </submittedName>
</protein>
<evidence type="ECO:0000313" key="3">
    <source>
        <dbReference type="EMBL" id="MFC4137001.1"/>
    </source>
</evidence>